<sequence length="145" mass="17058">MDSEGNYFILYCGYSINYSPTYLNMSLSETYFIFKGIRTGFFQAYNWGSESLNMQHYNQLFFLFFYSTPPIYKVENMRVQTFIWSGGQDILVNSINVKTLVAKTYNLVYHKKIGDYNHLDFIIGKDVAEKVYNDWIAFIKKDESG</sequence>
<evidence type="ECO:0000313" key="1">
    <source>
        <dbReference type="Ensembl" id="ENSPEMP00000035519.1"/>
    </source>
</evidence>
<evidence type="ECO:0000313" key="2">
    <source>
        <dbReference type="Proteomes" id="UP000694547"/>
    </source>
</evidence>
<dbReference type="GeneTree" id="ENSGT00940000161066"/>
<protein>
    <recommendedName>
        <fullName evidence="3">Lipase member J-like</fullName>
    </recommendedName>
</protein>
<evidence type="ECO:0008006" key="3">
    <source>
        <dbReference type="Google" id="ProtNLM"/>
    </source>
</evidence>
<dbReference type="Gene3D" id="3.40.50.1820">
    <property type="entry name" value="alpha/beta hydrolase"/>
    <property type="match status" value="1"/>
</dbReference>
<reference evidence="1" key="2">
    <citation type="submission" date="2025-08" db="UniProtKB">
        <authorList>
            <consortium name="Ensembl"/>
        </authorList>
    </citation>
    <scope>IDENTIFICATION</scope>
</reference>
<proteinExistence type="predicted"/>
<dbReference type="AlphaFoldDB" id="A0A8C8W4E2"/>
<accession>A0A8C8W4E2</accession>
<dbReference type="Ensembl" id="ENSPEMT00000034175.1">
    <property type="protein sequence ID" value="ENSPEMP00000035519.1"/>
    <property type="gene ID" value="ENSPEMG00000028099.1"/>
</dbReference>
<keyword evidence="2" id="KW-1185">Reference proteome</keyword>
<name>A0A8C8W4E2_PERMB</name>
<dbReference type="PANTHER" id="PTHR11005">
    <property type="entry name" value="LYSOSOMAL ACID LIPASE-RELATED"/>
    <property type="match status" value="1"/>
</dbReference>
<organism evidence="1 2">
    <name type="scientific">Peromyscus maniculatus bairdii</name>
    <name type="common">Prairie deer mouse</name>
    <dbReference type="NCBI Taxonomy" id="230844"/>
    <lineage>
        <taxon>Eukaryota</taxon>
        <taxon>Metazoa</taxon>
        <taxon>Chordata</taxon>
        <taxon>Craniata</taxon>
        <taxon>Vertebrata</taxon>
        <taxon>Euteleostomi</taxon>
        <taxon>Mammalia</taxon>
        <taxon>Eutheria</taxon>
        <taxon>Euarchontoglires</taxon>
        <taxon>Glires</taxon>
        <taxon>Rodentia</taxon>
        <taxon>Myomorpha</taxon>
        <taxon>Muroidea</taxon>
        <taxon>Cricetidae</taxon>
        <taxon>Neotominae</taxon>
        <taxon>Peromyscus</taxon>
    </lineage>
</organism>
<dbReference type="Proteomes" id="UP000694547">
    <property type="component" value="Chromosome 1"/>
</dbReference>
<dbReference type="SUPFAM" id="SSF53474">
    <property type="entry name" value="alpha/beta-Hydrolases"/>
    <property type="match status" value="1"/>
</dbReference>
<reference evidence="1" key="3">
    <citation type="submission" date="2025-09" db="UniProtKB">
        <authorList>
            <consortium name="Ensembl"/>
        </authorList>
    </citation>
    <scope>IDENTIFICATION</scope>
</reference>
<reference evidence="1 2" key="1">
    <citation type="submission" date="2018-10" db="EMBL/GenBank/DDBJ databases">
        <title>Improved assembly of the deer mouse Peromyscus maniculatus genome.</title>
        <authorList>
            <person name="Lassance J.-M."/>
            <person name="Hoekstra H.E."/>
        </authorList>
    </citation>
    <scope>NUCLEOTIDE SEQUENCE [LARGE SCALE GENOMIC DNA]</scope>
</reference>
<dbReference type="InterPro" id="IPR029058">
    <property type="entry name" value="AB_hydrolase_fold"/>
</dbReference>